<feature type="compositionally biased region" description="Basic and acidic residues" evidence="1">
    <location>
        <begin position="294"/>
        <end position="313"/>
    </location>
</feature>
<proteinExistence type="predicted"/>
<feature type="compositionally biased region" description="Pro residues" evidence="1">
    <location>
        <begin position="230"/>
        <end position="241"/>
    </location>
</feature>
<dbReference type="HOGENOM" id="CLU_734033_0_0_1"/>
<gene>
    <name evidence="2" type="ORF">UREG_07879</name>
</gene>
<sequence length="377" mass="41782">MARAFPRSATLLTQLASSTNQEKPDGSAQDYTDQGFAIIINAVEHQFKMQRDYMDGRFGEMDARLDGIDATVEQLRAMMANGKADRAVKILLPVGAYQTDGRYATPDNFPRTVADFWKLKNDPKAAQLVSLCQFYNVKREELIDPDVEDSSTEEGVPYASLSLKQLVRRFPIMAHMALADRIGLKYSKVSAFMQKLGTYMHTTTTKRPQPKETAEGAKKLARTESAAPAPTTPENPKPPSPQGAYQRFSKDEVVPLEYLVKTTPSTVESELPSNRTQLGWAETSVRRMVDERVEREREQLQREEAEAEAKAEAEAAAAPPRFPRVPAPPVSDSTTSPPRSGDTEPLSSPLRLLGQSQVPSRPKPSRTSDSGKRSARK</sequence>
<feature type="region of interest" description="Disordered" evidence="1">
    <location>
        <begin position="294"/>
        <end position="377"/>
    </location>
</feature>
<dbReference type="EMBL" id="CH476619">
    <property type="protein sequence ID" value="EEP83014.1"/>
    <property type="molecule type" value="Genomic_DNA"/>
</dbReference>
<dbReference type="OrthoDB" id="4833301at2759"/>
<feature type="compositionally biased region" description="Pro residues" evidence="1">
    <location>
        <begin position="320"/>
        <end position="329"/>
    </location>
</feature>
<dbReference type="STRING" id="336963.C4JXU1"/>
<organism evidence="2 3">
    <name type="scientific">Uncinocarpus reesii (strain UAMH 1704)</name>
    <dbReference type="NCBI Taxonomy" id="336963"/>
    <lineage>
        <taxon>Eukaryota</taxon>
        <taxon>Fungi</taxon>
        <taxon>Dikarya</taxon>
        <taxon>Ascomycota</taxon>
        <taxon>Pezizomycotina</taxon>
        <taxon>Eurotiomycetes</taxon>
        <taxon>Eurotiomycetidae</taxon>
        <taxon>Onygenales</taxon>
        <taxon>Onygenaceae</taxon>
        <taxon>Uncinocarpus</taxon>
    </lineage>
</organism>
<evidence type="ECO:0000313" key="2">
    <source>
        <dbReference type="EMBL" id="EEP83014.1"/>
    </source>
</evidence>
<feature type="compositionally biased region" description="Basic and acidic residues" evidence="1">
    <location>
        <begin position="209"/>
        <end position="222"/>
    </location>
</feature>
<dbReference type="GeneID" id="8440330"/>
<protein>
    <submittedName>
        <fullName evidence="2">Uncharacterized protein</fullName>
    </submittedName>
</protein>
<dbReference type="RefSeq" id="XP_002583106.1">
    <property type="nucleotide sequence ID" value="XM_002583060.1"/>
</dbReference>
<reference evidence="3" key="1">
    <citation type="journal article" date="2009" name="Genome Res.">
        <title>Comparative genomic analyses of the human fungal pathogens Coccidioides and their relatives.</title>
        <authorList>
            <person name="Sharpton T.J."/>
            <person name="Stajich J.E."/>
            <person name="Rounsley S.D."/>
            <person name="Gardner M.J."/>
            <person name="Wortman J.R."/>
            <person name="Jordar V.S."/>
            <person name="Maiti R."/>
            <person name="Kodira C.D."/>
            <person name="Neafsey D.E."/>
            <person name="Zeng Q."/>
            <person name="Hung C.-Y."/>
            <person name="McMahan C."/>
            <person name="Muszewska A."/>
            <person name="Grynberg M."/>
            <person name="Mandel M.A."/>
            <person name="Kellner E.M."/>
            <person name="Barker B.M."/>
            <person name="Galgiani J.N."/>
            <person name="Orbach M.J."/>
            <person name="Kirkland T.N."/>
            <person name="Cole G.T."/>
            <person name="Henn M.R."/>
            <person name="Birren B.W."/>
            <person name="Taylor J.W."/>
        </authorList>
    </citation>
    <scope>NUCLEOTIDE SEQUENCE [LARGE SCALE GENOMIC DNA]</scope>
    <source>
        <strain evidence="3">UAMH 1704</strain>
    </source>
</reference>
<evidence type="ECO:0000256" key="1">
    <source>
        <dbReference type="SAM" id="MobiDB-lite"/>
    </source>
</evidence>
<keyword evidence="3" id="KW-1185">Reference proteome</keyword>
<name>C4JXU1_UNCRE</name>
<accession>C4JXU1</accession>
<feature type="region of interest" description="Disordered" evidence="1">
    <location>
        <begin position="201"/>
        <end position="245"/>
    </location>
</feature>
<dbReference type="eggNOG" id="ENOG502T4EC">
    <property type="taxonomic scope" value="Eukaryota"/>
</dbReference>
<evidence type="ECO:0000313" key="3">
    <source>
        <dbReference type="Proteomes" id="UP000002058"/>
    </source>
</evidence>
<dbReference type="VEuPathDB" id="FungiDB:UREG_07879"/>
<dbReference type="KEGG" id="ure:UREG_07879"/>
<dbReference type="InParanoid" id="C4JXU1"/>
<dbReference type="Proteomes" id="UP000002058">
    <property type="component" value="Unassembled WGS sequence"/>
</dbReference>
<dbReference type="AlphaFoldDB" id="C4JXU1"/>